<dbReference type="Pfam" id="PF01037">
    <property type="entry name" value="AsnC_trans_reg"/>
    <property type="match status" value="1"/>
</dbReference>
<name>A0A7C1JV64_9CHLR</name>
<proteinExistence type="predicted"/>
<dbReference type="InterPro" id="IPR019887">
    <property type="entry name" value="Tscrpt_reg_AsnC/Lrp_C"/>
</dbReference>
<accession>A0A7C1JV64</accession>
<feature type="domain" description="Transcription regulator AsnC/Lrp ligand binding" evidence="1">
    <location>
        <begin position="6"/>
        <end position="76"/>
    </location>
</feature>
<dbReference type="SUPFAM" id="SSF54909">
    <property type="entry name" value="Dimeric alpha+beta barrel"/>
    <property type="match status" value="1"/>
</dbReference>
<dbReference type="Gene3D" id="3.30.70.920">
    <property type="match status" value="1"/>
</dbReference>
<gene>
    <name evidence="2" type="ORF">ENQ20_02010</name>
</gene>
<sequence length="94" mass="10419">MVSAVVLLKCERNKINTVAETLADIKGISEVFSVAGRYDLVAILRVRTNEALANLVTNEMLQVDGILDSETLIAFKVFSRHDLESMFEIGFEGE</sequence>
<evidence type="ECO:0000259" key="1">
    <source>
        <dbReference type="Pfam" id="PF01037"/>
    </source>
</evidence>
<reference evidence="2" key="1">
    <citation type="journal article" date="2020" name="mSystems">
        <title>Genome- and Community-Level Interaction Insights into Carbon Utilization and Element Cycling Functions of Hydrothermarchaeota in Hydrothermal Sediment.</title>
        <authorList>
            <person name="Zhou Z."/>
            <person name="Liu Y."/>
            <person name="Xu W."/>
            <person name="Pan J."/>
            <person name="Luo Z.H."/>
            <person name="Li M."/>
        </authorList>
    </citation>
    <scope>NUCLEOTIDE SEQUENCE [LARGE SCALE GENOMIC DNA]</scope>
    <source>
        <strain evidence="2">SpSt-289</strain>
    </source>
</reference>
<protein>
    <submittedName>
        <fullName evidence="2">Lrp/AsnC family transcriptional regulator</fullName>
    </submittedName>
</protein>
<evidence type="ECO:0000313" key="2">
    <source>
        <dbReference type="EMBL" id="HDX30248.1"/>
    </source>
</evidence>
<dbReference type="InterPro" id="IPR011008">
    <property type="entry name" value="Dimeric_a/b-barrel"/>
</dbReference>
<dbReference type="AlphaFoldDB" id="A0A7C1JV64"/>
<comment type="caution">
    <text evidence="2">The sequence shown here is derived from an EMBL/GenBank/DDBJ whole genome shotgun (WGS) entry which is preliminary data.</text>
</comment>
<organism evidence="2">
    <name type="scientific">Caldilinea aerophila</name>
    <dbReference type="NCBI Taxonomy" id="133453"/>
    <lineage>
        <taxon>Bacteria</taxon>
        <taxon>Bacillati</taxon>
        <taxon>Chloroflexota</taxon>
        <taxon>Caldilineae</taxon>
        <taxon>Caldilineales</taxon>
        <taxon>Caldilineaceae</taxon>
        <taxon>Caldilinea</taxon>
    </lineage>
</organism>
<dbReference type="EMBL" id="DSMG01000030">
    <property type="protein sequence ID" value="HDX30248.1"/>
    <property type="molecule type" value="Genomic_DNA"/>
</dbReference>